<dbReference type="InterPro" id="IPR015050">
    <property type="entry name" value="BofC_C"/>
</dbReference>
<proteinExistence type="predicted"/>
<evidence type="ECO:0000313" key="3">
    <source>
        <dbReference type="EMBL" id="SDZ15843.1"/>
    </source>
</evidence>
<keyword evidence="1" id="KW-0812">Transmembrane</keyword>
<dbReference type="Pfam" id="PF08955">
    <property type="entry name" value="BofC_C"/>
    <property type="match status" value="1"/>
</dbReference>
<dbReference type="EMBL" id="FNQE01000022">
    <property type="protein sequence ID" value="SDZ15843.1"/>
    <property type="molecule type" value="Genomic_DNA"/>
</dbReference>
<reference evidence="3 4" key="1">
    <citation type="submission" date="2016-10" db="EMBL/GenBank/DDBJ databases">
        <authorList>
            <person name="de Groot N.N."/>
        </authorList>
    </citation>
    <scope>NUCLEOTIDE SEQUENCE [LARGE SCALE GENOMIC DNA]</scope>
    <source>
        <strain evidence="3 4">DSM 21650</strain>
    </source>
</reference>
<dbReference type="OrthoDB" id="2082016at2"/>
<evidence type="ECO:0000256" key="1">
    <source>
        <dbReference type="SAM" id="Phobius"/>
    </source>
</evidence>
<feature type="domain" description="Bypass of forespore C C-terminal" evidence="2">
    <location>
        <begin position="142"/>
        <end position="206"/>
    </location>
</feature>
<feature type="transmembrane region" description="Helical" evidence="1">
    <location>
        <begin position="6"/>
        <end position="27"/>
    </location>
</feature>
<dbReference type="STRING" id="415015.SAMN05660462_02046"/>
<dbReference type="AlphaFoldDB" id="A0A1H3QRD3"/>
<protein>
    <recommendedName>
        <fullName evidence="2">Bypass of forespore C C-terminal domain-containing protein</fullName>
    </recommendedName>
</protein>
<keyword evidence="4" id="KW-1185">Reference proteome</keyword>
<accession>A0A1H3QRD3</accession>
<evidence type="ECO:0000313" key="4">
    <source>
        <dbReference type="Proteomes" id="UP000198625"/>
    </source>
</evidence>
<dbReference type="Proteomes" id="UP000198625">
    <property type="component" value="Unassembled WGS sequence"/>
</dbReference>
<organism evidence="3 4">
    <name type="scientific">Proteiniborus ethanoligenes</name>
    <dbReference type="NCBI Taxonomy" id="415015"/>
    <lineage>
        <taxon>Bacteria</taxon>
        <taxon>Bacillati</taxon>
        <taxon>Bacillota</taxon>
        <taxon>Clostridia</taxon>
        <taxon>Eubacteriales</taxon>
        <taxon>Proteiniborus</taxon>
    </lineage>
</organism>
<keyword evidence="1" id="KW-1133">Transmembrane helix</keyword>
<sequence>MRRISLISAIVLLFGLTAISIFSGYYIGLNHANKKPIPQVEELENKPNIVQEQEIDDLNRLREHETGSDEEIIGPNTFIEYKVLYTECNHEIIETRLPEQNMINMTKERFEGFIINNHPKWKVELFSHNKITLFIEKNHLCQNHYVIGEKNGKIAVFRINEYGERILEKVYNDAPISLLKEIDQEKIKRGIVTDNKEELSDILENYIS</sequence>
<evidence type="ECO:0000259" key="2">
    <source>
        <dbReference type="Pfam" id="PF08955"/>
    </source>
</evidence>
<name>A0A1H3QRD3_9FIRM</name>
<gene>
    <name evidence="3" type="ORF">SAMN05660462_02046</name>
</gene>
<dbReference type="RefSeq" id="WP_091730728.1">
    <property type="nucleotide sequence ID" value="NZ_FNQE01000022.1"/>
</dbReference>
<keyword evidence="1" id="KW-0472">Membrane</keyword>